<evidence type="ECO:0000313" key="9">
    <source>
        <dbReference type="Proteomes" id="UP000553776"/>
    </source>
</evidence>
<evidence type="ECO:0000259" key="7">
    <source>
        <dbReference type="Pfam" id="PF04234"/>
    </source>
</evidence>
<dbReference type="SUPFAM" id="SSF81296">
    <property type="entry name" value="E set domains"/>
    <property type="match status" value="1"/>
</dbReference>
<feature type="transmembrane region" description="Helical" evidence="6">
    <location>
        <begin position="184"/>
        <end position="205"/>
    </location>
</feature>
<sequence length="209" mass="21469">MRDRIGLLSCLAIILGLFVFPGGLSAHSTIVSTEPAQSEVVEKPLEQVRVQFNETVEPVRFEVENSSGEAVAAKAEANGKTLTAAFDEPLSENGSYTATWHVIGADGHAIKGSLSFEVRIPEAPASPAATASASASSPESTSVEGAASSPAATPEASPSASAERTPQTEGSSEEDNKSSSSPDLSTWLLGAAAVILVGAVGYTVLRKKK</sequence>
<evidence type="ECO:0000256" key="6">
    <source>
        <dbReference type="SAM" id="Phobius"/>
    </source>
</evidence>
<dbReference type="GO" id="GO:0006825">
    <property type="term" value="P:copper ion transport"/>
    <property type="evidence" value="ECO:0007669"/>
    <property type="project" value="InterPro"/>
</dbReference>
<keyword evidence="3" id="KW-0732">Signal</keyword>
<keyword evidence="6" id="KW-1133">Transmembrane helix</keyword>
<dbReference type="PANTHER" id="PTHR34820">
    <property type="entry name" value="INNER MEMBRANE PROTEIN YEBZ"/>
    <property type="match status" value="1"/>
</dbReference>
<organism evidence="8 9">
    <name type="scientific">Cohnella xylanilytica</name>
    <dbReference type="NCBI Taxonomy" id="557555"/>
    <lineage>
        <taxon>Bacteria</taxon>
        <taxon>Bacillati</taxon>
        <taxon>Bacillota</taxon>
        <taxon>Bacilli</taxon>
        <taxon>Bacillales</taxon>
        <taxon>Paenibacillaceae</taxon>
        <taxon>Cohnella</taxon>
    </lineage>
</organism>
<dbReference type="GO" id="GO:0046688">
    <property type="term" value="P:response to copper ion"/>
    <property type="evidence" value="ECO:0007669"/>
    <property type="project" value="InterPro"/>
</dbReference>
<dbReference type="GO" id="GO:0030313">
    <property type="term" value="C:cell envelope"/>
    <property type="evidence" value="ECO:0007669"/>
    <property type="project" value="UniProtKB-SubCell"/>
</dbReference>
<dbReference type="GO" id="GO:0005507">
    <property type="term" value="F:copper ion binding"/>
    <property type="evidence" value="ECO:0007669"/>
    <property type="project" value="InterPro"/>
</dbReference>
<keyword evidence="4" id="KW-0186">Copper</keyword>
<proteinExistence type="predicted"/>
<dbReference type="EMBL" id="JACJVR010000059">
    <property type="protein sequence ID" value="MBB6692751.1"/>
    <property type="molecule type" value="Genomic_DNA"/>
</dbReference>
<evidence type="ECO:0000256" key="4">
    <source>
        <dbReference type="ARBA" id="ARBA00023008"/>
    </source>
</evidence>
<keyword evidence="9" id="KW-1185">Reference proteome</keyword>
<dbReference type="Proteomes" id="UP000553776">
    <property type="component" value="Unassembled WGS sequence"/>
</dbReference>
<feature type="domain" description="CopC" evidence="7">
    <location>
        <begin position="27"/>
        <end position="118"/>
    </location>
</feature>
<name>A0A841U3U1_9BACL</name>
<evidence type="ECO:0000256" key="5">
    <source>
        <dbReference type="SAM" id="MobiDB-lite"/>
    </source>
</evidence>
<dbReference type="GO" id="GO:0005886">
    <property type="term" value="C:plasma membrane"/>
    <property type="evidence" value="ECO:0007669"/>
    <property type="project" value="TreeGrafter"/>
</dbReference>
<dbReference type="Pfam" id="PF04234">
    <property type="entry name" value="CopC"/>
    <property type="match status" value="1"/>
</dbReference>
<protein>
    <submittedName>
        <fullName evidence="8">Copper resistance protein CopC</fullName>
    </submittedName>
</protein>
<dbReference type="InterPro" id="IPR014755">
    <property type="entry name" value="Cu-Rt/internalin_Ig-like"/>
</dbReference>
<dbReference type="AlphaFoldDB" id="A0A841U3U1"/>
<dbReference type="RefSeq" id="WP_185136741.1">
    <property type="nucleotide sequence ID" value="NZ_BORM01000010.1"/>
</dbReference>
<dbReference type="InterPro" id="IPR014756">
    <property type="entry name" value="Ig_E-set"/>
</dbReference>
<evidence type="ECO:0000256" key="3">
    <source>
        <dbReference type="ARBA" id="ARBA00022729"/>
    </source>
</evidence>
<reference evidence="8 9" key="1">
    <citation type="submission" date="2020-08" db="EMBL/GenBank/DDBJ databases">
        <title>Cohnella phylogeny.</title>
        <authorList>
            <person name="Dunlap C."/>
        </authorList>
    </citation>
    <scope>NUCLEOTIDE SEQUENCE [LARGE SCALE GENOMIC DNA]</scope>
    <source>
        <strain evidence="8 9">DSM 25239</strain>
    </source>
</reference>
<comment type="caution">
    <text evidence="8">The sequence shown here is derived from an EMBL/GenBank/DDBJ whole genome shotgun (WGS) entry which is preliminary data.</text>
</comment>
<evidence type="ECO:0000256" key="1">
    <source>
        <dbReference type="ARBA" id="ARBA00004196"/>
    </source>
</evidence>
<keyword evidence="2" id="KW-0479">Metal-binding</keyword>
<dbReference type="InterPro" id="IPR007348">
    <property type="entry name" value="CopC_dom"/>
</dbReference>
<feature type="region of interest" description="Disordered" evidence="5">
    <location>
        <begin position="127"/>
        <end position="183"/>
    </location>
</feature>
<keyword evidence="6" id="KW-0472">Membrane</keyword>
<evidence type="ECO:0000313" key="8">
    <source>
        <dbReference type="EMBL" id="MBB6692751.1"/>
    </source>
</evidence>
<gene>
    <name evidence="8" type="ORF">H7B90_15185</name>
</gene>
<accession>A0A841U3U1</accession>
<dbReference type="InterPro" id="IPR032694">
    <property type="entry name" value="CopC/D"/>
</dbReference>
<comment type="subcellular location">
    <subcellularLocation>
        <location evidence="1">Cell envelope</location>
    </subcellularLocation>
</comment>
<dbReference type="Gene3D" id="2.60.40.1220">
    <property type="match status" value="1"/>
</dbReference>
<feature type="compositionally biased region" description="Low complexity" evidence="5">
    <location>
        <begin position="127"/>
        <end position="165"/>
    </location>
</feature>
<keyword evidence="6" id="KW-0812">Transmembrane</keyword>
<dbReference type="GO" id="GO:0042597">
    <property type="term" value="C:periplasmic space"/>
    <property type="evidence" value="ECO:0007669"/>
    <property type="project" value="InterPro"/>
</dbReference>
<evidence type="ECO:0000256" key="2">
    <source>
        <dbReference type="ARBA" id="ARBA00022723"/>
    </source>
</evidence>
<dbReference type="PANTHER" id="PTHR34820:SF4">
    <property type="entry name" value="INNER MEMBRANE PROTEIN YEBZ"/>
    <property type="match status" value="1"/>
</dbReference>